<sequence length="88" mass="9733">MLAMLAIIGIMYISNIVGLLTVVIRNRKNLREIDVLRMQTDHTADRQAQIAALSAKNAALRAQLETLSVQTAGLNVLALMFVFSITHR</sequence>
<name>A0A6I4VVZ8_9BACL</name>
<protein>
    <submittedName>
        <fullName evidence="2">Uncharacterized protein</fullName>
    </submittedName>
</protein>
<dbReference type="RefSeq" id="WP_160802113.1">
    <property type="nucleotide sequence ID" value="NZ_WUUL01000009.1"/>
</dbReference>
<keyword evidence="1" id="KW-1133">Transmembrane helix</keyword>
<evidence type="ECO:0000313" key="3">
    <source>
        <dbReference type="Proteomes" id="UP000430692"/>
    </source>
</evidence>
<proteinExistence type="predicted"/>
<keyword evidence="1" id="KW-0472">Membrane</keyword>
<evidence type="ECO:0000313" key="2">
    <source>
        <dbReference type="EMBL" id="MXQ54761.1"/>
    </source>
</evidence>
<comment type="caution">
    <text evidence="2">The sequence shown here is derived from an EMBL/GenBank/DDBJ whole genome shotgun (WGS) entry which is preliminary data.</text>
</comment>
<gene>
    <name evidence="2" type="ORF">GSM42_13765</name>
</gene>
<accession>A0A6I4VVZ8</accession>
<keyword evidence="3" id="KW-1185">Reference proteome</keyword>
<feature type="transmembrane region" description="Helical" evidence="1">
    <location>
        <begin position="6"/>
        <end position="24"/>
    </location>
</feature>
<organism evidence="2 3">
    <name type="scientific">Shimazuella alba</name>
    <dbReference type="NCBI Taxonomy" id="2690964"/>
    <lineage>
        <taxon>Bacteria</taxon>
        <taxon>Bacillati</taxon>
        <taxon>Bacillota</taxon>
        <taxon>Bacilli</taxon>
        <taxon>Bacillales</taxon>
        <taxon>Thermoactinomycetaceae</taxon>
        <taxon>Shimazuella</taxon>
    </lineage>
</organism>
<reference evidence="2 3" key="1">
    <citation type="submission" date="2019-12" db="EMBL/GenBank/DDBJ databases">
        <title>Whole-genome analyses of novel actinobacteria.</title>
        <authorList>
            <person name="Sahin N."/>
            <person name="Saygin H."/>
        </authorList>
    </citation>
    <scope>NUCLEOTIDE SEQUENCE [LARGE SCALE GENOMIC DNA]</scope>
    <source>
        <strain evidence="2 3">KC615</strain>
    </source>
</reference>
<evidence type="ECO:0000256" key="1">
    <source>
        <dbReference type="SAM" id="Phobius"/>
    </source>
</evidence>
<dbReference type="EMBL" id="WUUL01000009">
    <property type="protein sequence ID" value="MXQ54761.1"/>
    <property type="molecule type" value="Genomic_DNA"/>
</dbReference>
<keyword evidence="1" id="KW-0812">Transmembrane</keyword>
<dbReference type="Proteomes" id="UP000430692">
    <property type="component" value="Unassembled WGS sequence"/>
</dbReference>
<dbReference type="AlphaFoldDB" id="A0A6I4VVZ8"/>